<dbReference type="SUPFAM" id="SSF52540">
    <property type="entry name" value="P-loop containing nucleoside triphosphate hydrolases"/>
    <property type="match status" value="1"/>
</dbReference>
<evidence type="ECO:0000256" key="1">
    <source>
        <dbReference type="ARBA" id="ARBA00006611"/>
    </source>
</evidence>
<dbReference type="EMBL" id="JAWDIP010000004">
    <property type="protein sequence ID" value="MDY0396672.1"/>
    <property type="molecule type" value="Genomic_DNA"/>
</dbReference>
<proteinExistence type="inferred from homology"/>
<name>A0ABU5CBH2_9BACI</name>
<gene>
    <name evidence="3" type="ORF">RWE15_23175</name>
</gene>
<dbReference type="Proteomes" id="UP001281447">
    <property type="component" value="Unassembled WGS sequence"/>
</dbReference>
<evidence type="ECO:0000313" key="4">
    <source>
        <dbReference type="Proteomes" id="UP001281447"/>
    </source>
</evidence>
<keyword evidence="4" id="KW-1185">Reference proteome</keyword>
<evidence type="ECO:0000259" key="2">
    <source>
        <dbReference type="Pfam" id="PF00437"/>
    </source>
</evidence>
<dbReference type="InterPro" id="IPR027417">
    <property type="entry name" value="P-loop_NTPase"/>
</dbReference>
<dbReference type="Pfam" id="PF00437">
    <property type="entry name" value="T2SSE"/>
    <property type="match status" value="1"/>
</dbReference>
<reference evidence="3 4" key="1">
    <citation type="submission" date="2023-10" db="EMBL/GenBank/DDBJ databases">
        <title>Virgibacillus halophilus 5B73C genome.</title>
        <authorList>
            <person name="Miliotis G."/>
            <person name="Sengupta P."/>
            <person name="Hameed A."/>
            <person name="Chuvochina M."/>
            <person name="Mcdonagh F."/>
            <person name="Simpson A.C."/>
            <person name="Singh N.K."/>
            <person name="Rekha P.D."/>
            <person name="Raman K."/>
            <person name="Hugenholtz P."/>
            <person name="Venkateswaran K."/>
        </authorList>
    </citation>
    <scope>NUCLEOTIDE SEQUENCE [LARGE SCALE GENOMIC DNA]</scope>
    <source>
        <strain evidence="3 4">5B73C</strain>
    </source>
</reference>
<accession>A0ABU5CBH2</accession>
<evidence type="ECO:0000313" key="3">
    <source>
        <dbReference type="EMBL" id="MDY0396672.1"/>
    </source>
</evidence>
<comment type="similarity">
    <text evidence="1">Belongs to the GSP E family.</text>
</comment>
<dbReference type="InterPro" id="IPR001482">
    <property type="entry name" value="T2SS/T4SS_dom"/>
</dbReference>
<dbReference type="Gene3D" id="3.30.450.90">
    <property type="match status" value="1"/>
</dbReference>
<comment type="caution">
    <text evidence="3">The sequence shown here is derived from an EMBL/GenBank/DDBJ whole genome shotgun (WGS) entry which is preliminary data.</text>
</comment>
<sequence>MIYISHLKGGDELNPASVLGEKILAHAIGLHASDIHFYPFAAETKIYIRVHGKRIFYLAVPTIQYELLLTYYKFTSGMDIGETRKPQNGVLFHQTPTNRYHLRLSTLPVNKNESLAIRLLPQEKNIALKNAFLFPYQLKKTSTMDAVSCRFDFIHWTNRKRKNLYFIRTFTICHSRRLLPNHHFRRPH</sequence>
<feature type="domain" description="Bacterial type II secretion system protein E" evidence="2">
    <location>
        <begin position="18"/>
        <end position="129"/>
    </location>
</feature>
<organism evidence="3 4">
    <name type="scientific">Tigheibacillus halophilus</name>
    <dbReference type="NCBI Taxonomy" id="361280"/>
    <lineage>
        <taxon>Bacteria</taxon>
        <taxon>Bacillati</taxon>
        <taxon>Bacillota</taxon>
        <taxon>Bacilli</taxon>
        <taxon>Bacillales</taxon>
        <taxon>Bacillaceae</taxon>
        <taxon>Tigheibacillus</taxon>
    </lineage>
</organism>
<protein>
    <submittedName>
        <fullName evidence="3">ATPase, T2SS/T4P/T4SS family</fullName>
    </submittedName>
</protein>